<name>A0AA88GU85_NAELO</name>
<gene>
    <name evidence="2" type="ORF">C9374_002695</name>
</gene>
<feature type="compositionally biased region" description="Polar residues" evidence="1">
    <location>
        <begin position="7"/>
        <end position="38"/>
    </location>
</feature>
<evidence type="ECO:0000313" key="2">
    <source>
        <dbReference type="EMBL" id="KAG2386249.1"/>
    </source>
</evidence>
<dbReference type="AlphaFoldDB" id="A0AA88GU85"/>
<evidence type="ECO:0000313" key="3">
    <source>
        <dbReference type="Proteomes" id="UP000816034"/>
    </source>
</evidence>
<feature type="region of interest" description="Disordered" evidence="1">
    <location>
        <begin position="1"/>
        <end position="39"/>
    </location>
</feature>
<dbReference type="EMBL" id="PYSW02000016">
    <property type="protein sequence ID" value="KAG2386249.1"/>
    <property type="molecule type" value="Genomic_DNA"/>
</dbReference>
<sequence length="222" mass="26566">MKRVSQDDTVQINSETPSSQTTFNSHTENSQSSECVNSKKQKLEEFESSYLYDAYHQIIPHNPQYRYFLEHDIFRIVSKYFPNLRQLKQDTPVPIPNSDQDLEMMEHVNNSDNNNSQLMNEKVKNMEKQRYTVQRRIAFLLIDQVFKQPNHCCPFCWLPINYCVCKTFIYAWRENSHLRFNDPTLNLEYSKHNKPTDSQIREMLEIVKHSEQPRLFNIQSHI</sequence>
<protein>
    <submittedName>
        <fullName evidence="2">Uncharacterized protein</fullName>
    </submittedName>
</protein>
<dbReference type="Proteomes" id="UP000816034">
    <property type="component" value="Unassembled WGS sequence"/>
</dbReference>
<evidence type="ECO:0000256" key="1">
    <source>
        <dbReference type="SAM" id="MobiDB-lite"/>
    </source>
</evidence>
<proteinExistence type="predicted"/>
<dbReference type="GeneID" id="68095150"/>
<reference evidence="2 3" key="1">
    <citation type="journal article" date="2018" name="BMC Genomics">
        <title>The genome of Naegleria lovaniensis, the basis for a comparative approach to unravel pathogenicity factors of the human pathogenic amoeba N. fowleri.</title>
        <authorList>
            <person name="Liechti N."/>
            <person name="Schurch N."/>
            <person name="Bruggmann R."/>
            <person name="Wittwer M."/>
        </authorList>
    </citation>
    <scope>NUCLEOTIDE SEQUENCE [LARGE SCALE GENOMIC DNA]</scope>
    <source>
        <strain evidence="2 3">ATCC 30569</strain>
    </source>
</reference>
<comment type="caution">
    <text evidence="2">The sequence shown here is derived from an EMBL/GenBank/DDBJ whole genome shotgun (WGS) entry which is preliminary data.</text>
</comment>
<keyword evidence="3" id="KW-1185">Reference proteome</keyword>
<organism evidence="2 3">
    <name type="scientific">Naegleria lovaniensis</name>
    <name type="common">Amoeba</name>
    <dbReference type="NCBI Taxonomy" id="51637"/>
    <lineage>
        <taxon>Eukaryota</taxon>
        <taxon>Discoba</taxon>
        <taxon>Heterolobosea</taxon>
        <taxon>Tetramitia</taxon>
        <taxon>Eutetramitia</taxon>
        <taxon>Vahlkampfiidae</taxon>
        <taxon>Naegleria</taxon>
    </lineage>
</organism>
<accession>A0AA88GU85</accession>
<dbReference type="RefSeq" id="XP_044550241.1">
    <property type="nucleotide sequence ID" value="XM_044692140.1"/>
</dbReference>